<organism evidence="2">
    <name type="scientific">Aureoumbra lagunensis</name>
    <dbReference type="NCBI Taxonomy" id="44058"/>
    <lineage>
        <taxon>Eukaryota</taxon>
        <taxon>Sar</taxon>
        <taxon>Stramenopiles</taxon>
        <taxon>Ochrophyta</taxon>
        <taxon>Pelagophyceae</taxon>
        <taxon>Pelagomonadales</taxon>
        <taxon>Aureoumbra</taxon>
    </lineage>
</organism>
<dbReference type="Gene3D" id="3.20.20.220">
    <property type="match status" value="1"/>
</dbReference>
<keyword evidence="1" id="KW-0560">Oxidoreductase</keyword>
<reference evidence="2" key="1">
    <citation type="submission" date="2021-01" db="EMBL/GenBank/DDBJ databases">
        <authorList>
            <person name="Corre E."/>
            <person name="Pelletier E."/>
            <person name="Niang G."/>
            <person name="Scheremetjew M."/>
            <person name="Finn R."/>
            <person name="Kale V."/>
            <person name="Holt S."/>
            <person name="Cochrane G."/>
            <person name="Meng A."/>
            <person name="Brown T."/>
            <person name="Cohen L."/>
        </authorList>
    </citation>
    <scope>NUCLEOTIDE SEQUENCE</scope>
    <source>
        <strain evidence="2">CCMP1510</strain>
    </source>
</reference>
<sequence>MRGKAFWQLVEALSRVRNEITCNENLAHPLPVQRLMELGKNASIEIAPSSAEQIPRGSVCQVYVNMVKKDLAHFDEVAASVQLLSERNFWTVAHVPASRFIEREIAKSIMRKLEHSGANALLLLAGNDANDFDSSNEFPHIAMTLLPLLPEGIRNVCVTGYPERGHNTQQILATKCQAVHAARCEVCVVSQFTLDPRHLIHWLDETRTQLADLSVRYRIGIPGPTPLKTLHRVAQICQVPTIQQDEYQLQLLEAILGIDRAAILTYSHQLSSSSLRNLAIELCNHHRTDESIIVKRQSSTFTSGGPSTFVSNSIATEEGAVFLPTDQILALAHYCDRTNVRPDEVALHFYPFGCISSTLQLIADLREGKLPNS</sequence>
<name>A0A7S3JT31_9STRA</name>
<dbReference type="AlphaFoldDB" id="A0A7S3JT31"/>
<evidence type="ECO:0008006" key="3">
    <source>
        <dbReference type="Google" id="ProtNLM"/>
    </source>
</evidence>
<dbReference type="EMBL" id="HBIJ01007044">
    <property type="protein sequence ID" value="CAE0364210.1"/>
    <property type="molecule type" value="Transcribed_RNA"/>
</dbReference>
<accession>A0A7S3JT31</accession>
<proteinExistence type="predicted"/>
<dbReference type="InterPro" id="IPR029041">
    <property type="entry name" value="FAD-linked_oxidoreductase-like"/>
</dbReference>
<evidence type="ECO:0000313" key="2">
    <source>
        <dbReference type="EMBL" id="CAE0364210.1"/>
    </source>
</evidence>
<evidence type="ECO:0000256" key="1">
    <source>
        <dbReference type="ARBA" id="ARBA00023002"/>
    </source>
</evidence>
<gene>
    <name evidence="2" type="ORF">ALAG00032_LOCUS4951</name>
</gene>
<dbReference type="GO" id="GO:0016491">
    <property type="term" value="F:oxidoreductase activity"/>
    <property type="evidence" value="ECO:0007669"/>
    <property type="project" value="UniProtKB-KW"/>
</dbReference>
<protein>
    <recommendedName>
        <fullName evidence="3">Methylenetetrahydrofolate reductase (NAD(P)H)</fullName>
    </recommendedName>
</protein>
<dbReference type="SUPFAM" id="SSF51730">
    <property type="entry name" value="FAD-linked oxidoreductase"/>
    <property type="match status" value="1"/>
</dbReference>